<dbReference type="AlphaFoldDB" id="A0A9W9EW38"/>
<evidence type="ECO:0000256" key="2">
    <source>
        <dbReference type="SAM" id="Phobius"/>
    </source>
</evidence>
<feature type="region of interest" description="Disordered" evidence="1">
    <location>
        <begin position="33"/>
        <end position="66"/>
    </location>
</feature>
<gene>
    <name evidence="3" type="ORF">N7532_007787</name>
</gene>
<dbReference type="RefSeq" id="XP_056471085.1">
    <property type="nucleotide sequence ID" value="XM_056620279.1"/>
</dbReference>
<feature type="compositionally biased region" description="Acidic residues" evidence="1">
    <location>
        <begin position="56"/>
        <end position="66"/>
    </location>
</feature>
<dbReference type="EMBL" id="JAPQKI010000009">
    <property type="protein sequence ID" value="KAJ5089103.1"/>
    <property type="molecule type" value="Genomic_DNA"/>
</dbReference>
<reference evidence="3" key="2">
    <citation type="journal article" date="2023" name="IMA Fungus">
        <title>Comparative genomic study of the Penicillium genus elucidates a diverse pangenome and 15 lateral gene transfer events.</title>
        <authorList>
            <person name="Petersen C."/>
            <person name="Sorensen T."/>
            <person name="Nielsen M.R."/>
            <person name="Sondergaard T.E."/>
            <person name="Sorensen J.L."/>
            <person name="Fitzpatrick D.A."/>
            <person name="Frisvad J.C."/>
            <person name="Nielsen K.L."/>
        </authorList>
    </citation>
    <scope>NUCLEOTIDE SEQUENCE</scope>
    <source>
        <strain evidence="3">IBT 30761</strain>
    </source>
</reference>
<protein>
    <submittedName>
        <fullName evidence="3">Uncharacterized protein</fullName>
    </submittedName>
</protein>
<name>A0A9W9EW38_9EURO</name>
<reference evidence="3" key="1">
    <citation type="submission" date="2022-11" db="EMBL/GenBank/DDBJ databases">
        <authorList>
            <person name="Petersen C."/>
        </authorList>
    </citation>
    <scope>NUCLEOTIDE SEQUENCE</scope>
    <source>
        <strain evidence="3">IBT 30761</strain>
    </source>
</reference>
<keyword evidence="2" id="KW-0812">Transmembrane</keyword>
<dbReference type="GeneID" id="81359258"/>
<proteinExistence type="predicted"/>
<dbReference type="Proteomes" id="UP001149074">
    <property type="component" value="Unassembled WGS sequence"/>
</dbReference>
<sequence length="88" mass="9803">MENNAPLLFPLLSLMLAVIFILILNRNPIASPTYELVDDSDDPSTAESGYVADLSDNSDSDDSDETEFASLLRRARRECFTSRNDMTV</sequence>
<evidence type="ECO:0000313" key="4">
    <source>
        <dbReference type="Proteomes" id="UP001149074"/>
    </source>
</evidence>
<evidence type="ECO:0000313" key="3">
    <source>
        <dbReference type="EMBL" id="KAJ5089103.1"/>
    </source>
</evidence>
<accession>A0A9W9EW38</accession>
<keyword evidence="4" id="KW-1185">Reference proteome</keyword>
<keyword evidence="2" id="KW-1133">Transmembrane helix</keyword>
<comment type="caution">
    <text evidence="3">The sequence shown here is derived from an EMBL/GenBank/DDBJ whole genome shotgun (WGS) entry which is preliminary data.</text>
</comment>
<keyword evidence="2" id="KW-0472">Membrane</keyword>
<feature type="transmembrane region" description="Helical" evidence="2">
    <location>
        <begin position="6"/>
        <end position="24"/>
    </location>
</feature>
<organism evidence="3 4">
    <name type="scientific">Penicillium argentinense</name>
    <dbReference type="NCBI Taxonomy" id="1131581"/>
    <lineage>
        <taxon>Eukaryota</taxon>
        <taxon>Fungi</taxon>
        <taxon>Dikarya</taxon>
        <taxon>Ascomycota</taxon>
        <taxon>Pezizomycotina</taxon>
        <taxon>Eurotiomycetes</taxon>
        <taxon>Eurotiomycetidae</taxon>
        <taxon>Eurotiales</taxon>
        <taxon>Aspergillaceae</taxon>
        <taxon>Penicillium</taxon>
    </lineage>
</organism>
<evidence type="ECO:0000256" key="1">
    <source>
        <dbReference type="SAM" id="MobiDB-lite"/>
    </source>
</evidence>